<feature type="domain" description="NodB homology" evidence="2">
    <location>
        <begin position="34"/>
        <end position="154"/>
    </location>
</feature>
<dbReference type="InterPro" id="IPR011330">
    <property type="entry name" value="Glyco_hydro/deAcase_b/a-brl"/>
</dbReference>
<dbReference type="Pfam" id="PF01522">
    <property type="entry name" value="Polysacc_deac_1"/>
    <property type="match status" value="1"/>
</dbReference>
<feature type="signal peptide" evidence="1">
    <location>
        <begin position="1"/>
        <end position="22"/>
    </location>
</feature>
<evidence type="ECO:0000313" key="3">
    <source>
        <dbReference type="EMBL" id="MBB6095791.1"/>
    </source>
</evidence>
<evidence type="ECO:0000256" key="1">
    <source>
        <dbReference type="SAM" id="SignalP"/>
    </source>
</evidence>
<feature type="chain" id="PRO_5032707964" evidence="1">
    <location>
        <begin position="23"/>
        <end position="273"/>
    </location>
</feature>
<evidence type="ECO:0000313" key="4">
    <source>
        <dbReference type="Proteomes" id="UP000588068"/>
    </source>
</evidence>
<evidence type="ECO:0000259" key="2">
    <source>
        <dbReference type="Pfam" id="PF01522"/>
    </source>
</evidence>
<comment type="caution">
    <text evidence="3">The sequence shown here is derived from an EMBL/GenBank/DDBJ whole genome shotgun (WGS) entry which is preliminary data.</text>
</comment>
<keyword evidence="4" id="KW-1185">Reference proteome</keyword>
<dbReference type="Gene3D" id="3.20.20.370">
    <property type="entry name" value="Glycoside hydrolase/deacetylase"/>
    <property type="match status" value="1"/>
</dbReference>
<reference evidence="3 4" key="1">
    <citation type="submission" date="2020-08" db="EMBL/GenBank/DDBJ databases">
        <title>Genomic Encyclopedia of Type Strains, Phase IV (KMG-IV): sequencing the most valuable type-strain genomes for metagenomic binning, comparative biology and taxonomic classification.</title>
        <authorList>
            <person name="Goeker M."/>
        </authorList>
    </citation>
    <scope>NUCLEOTIDE SEQUENCE [LARGE SCALE GENOMIC DNA]</scope>
    <source>
        <strain evidence="3 4">DSM 26723</strain>
    </source>
</reference>
<name>A0A841HR10_9GAMM</name>
<dbReference type="GO" id="GO:0016810">
    <property type="term" value="F:hydrolase activity, acting on carbon-nitrogen (but not peptide) bonds"/>
    <property type="evidence" value="ECO:0007669"/>
    <property type="project" value="InterPro"/>
</dbReference>
<organism evidence="3 4">
    <name type="scientific">Povalibacter uvarum</name>
    <dbReference type="NCBI Taxonomy" id="732238"/>
    <lineage>
        <taxon>Bacteria</taxon>
        <taxon>Pseudomonadati</taxon>
        <taxon>Pseudomonadota</taxon>
        <taxon>Gammaproteobacteria</taxon>
        <taxon>Steroidobacterales</taxon>
        <taxon>Steroidobacteraceae</taxon>
        <taxon>Povalibacter</taxon>
    </lineage>
</organism>
<dbReference type="AlphaFoldDB" id="A0A841HR10"/>
<keyword evidence="1" id="KW-0732">Signal</keyword>
<dbReference type="SUPFAM" id="SSF88713">
    <property type="entry name" value="Glycoside hydrolase/deacetylase"/>
    <property type="match status" value="1"/>
</dbReference>
<dbReference type="Proteomes" id="UP000588068">
    <property type="component" value="Unassembled WGS sequence"/>
</dbReference>
<dbReference type="InterPro" id="IPR002509">
    <property type="entry name" value="NODB_dom"/>
</dbReference>
<dbReference type="GO" id="GO:0005975">
    <property type="term" value="P:carbohydrate metabolic process"/>
    <property type="evidence" value="ECO:0007669"/>
    <property type="project" value="InterPro"/>
</dbReference>
<dbReference type="RefSeq" id="WP_184335184.1">
    <property type="nucleotide sequence ID" value="NZ_JACHHZ010000006.1"/>
</dbReference>
<proteinExistence type="predicted"/>
<dbReference type="EMBL" id="JACHHZ010000006">
    <property type="protein sequence ID" value="MBB6095791.1"/>
    <property type="molecule type" value="Genomic_DNA"/>
</dbReference>
<protein>
    <submittedName>
        <fullName evidence="3">Peptidoglycan/xylan/chitin deacetylase (PgdA/CDA1 family)</fullName>
    </submittedName>
</protein>
<accession>A0A841HR10</accession>
<sequence>MVRQLLILATLGLIGSTTVALAEDKPFSWPRGAKAAVSLAYDDAAPSQLDHAIPTLDRYGLKGSFYLTLGNDTIAKRLPEWRAAAANGHELANHTLFHQCSRSVPGHEWVVADNDLDTISVGQLAAQIRLANTMLHAIDGRTERTYTVPCGDLKAAGELYLPAVRSEFVAIKSGAGAVTPDMRTVDPYSVPVGTPSNVTGEQLIAIVTEAAARGTMANFTFHGVGGDHLAVSAEAHAQLVQYLAKHKDIYWTDTFLNIMTYVKQEQARVRTGR</sequence>
<gene>
    <name evidence="3" type="ORF">HNQ60_004682</name>
</gene>